<dbReference type="Proteomes" id="UP000664859">
    <property type="component" value="Unassembled WGS sequence"/>
</dbReference>
<dbReference type="InterPro" id="IPR025789">
    <property type="entry name" value="DOT1_dom"/>
</dbReference>
<feature type="transmembrane region" description="Helical" evidence="6">
    <location>
        <begin position="37"/>
        <end position="57"/>
    </location>
</feature>
<dbReference type="GO" id="GO:0051726">
    <property type="term" value="P:regulation of cell cycle"/>
    <property type="evidence" value="ECO:0007669"/>
    <property type="project" value="InterPro"/>
</dbReference>
<evidence type="ECO:0000256" key="4">
    <source>
        <dbReference type="ARBA" id="ARBA00029821"/>
    </source>
</evidence>
<comment type="catalytic activity">
    <reaction evidence="5">
        <text>L-lysyl(79)-[histone H3] + 3 S-adenosyl-L-methionine = N(6),N(6),N(6)-trimethyl-L-lysyl(79)-[histone H3] + 3 S-adenosyl-L-homocysteine + 3 H(+)</text>
        <dbReference type="Rhea" id="RHEA:60328"/>
        <dbReference type="Rhea" id="RHEA-COMP:15549"/>
        <dbReference type="Rhea" id="RHEA-COMP:15552"/>
        <dbReference type="ChEBI" id="CHEBI:15378"/>
        <dbReference type="ChEBI" id="CHEBI:29969"/>
        <dbReference type="ChEBI" id="CHEBI:57856"/>
        <dbReference type="ChEBI" id="CHEBI:59789"/>
        <dbReference type="ChEBI" id="CHEBI:61961"/>
        <dbReference type="EC" id="2.1.1.360"/>
    </reaction>
</comment>
<keyword evidence="3" id="KW-0156">Chromatin regulator</keyword>
<name>A0A835YIT5_9STRA</name>
<keyword evidence="6" id="KW-1133">Transmembrane helix</keyword>
<accession>A0A835YIT5</accession>
<reference evidence="8" key="1">
    <citation type="submission" date="2021-02" db="EMBL/GenBank/DDBJ databases">
        <title>First Annotated Genome of the Yellow-green Alga Tribonema minus.</title>
        <authorList>
            <person name="Mahan K.M."/>
        </authorList>
    </citation>
    <scope>NUCLEOTIDE SEQUENCE</scope>
    <source>
        <strain evidence="8">UTEX B ZZ1240</strain>
    </source>
</reference>
<evidence type="ECO:0000256" key="2">
    <source>
        <dbReference type="ARBA" id="ARBA00020987"/>
    </source>
</evidence>
<keyword evidence="6" id="KW-0472">Membrane</keyword>
<dbReference type="AlphaFoldDB" id="A0A835YIT5"/>
<dbReference type="InterPro" id="IPR030445">
    <property type="entry name" value="H3-K79_meTrfase"/>
</dbReference>
<keyword evidence="9" id="KW-1185">Reference proteome</keyword>
<dbReference type="PANTHER" id="PTHR21451:SF19">
    <property type="entry name" value="ACTIVATED IN BLOCKED UNFOLDED PROTEIN RESPONSE"/>
    <property type="match status" value="1"/>
</dbReference>
<dbReference type="InterPro" id="IPR029063">
    <property type="entry name" value="SAM-dependent_MTases_sf"/>
</dbReference>
<sequence>MQAEHIEAAVNFGSQLLAYSDEFTIGGAKPTVQLSTAAIGITSALTLGLFGALGLLLTKPGTGKIALSEEEASALEAVSSLYDVTDADKAVTERGTAGEVKRKQAAEKFKLDYQRGKDVREVRDKTLAYAEVEGALLAALLRAAAPQEGEVFFDLGSGMGRALLSAAALHPELGECVGVEFLAGLHKQAQGYASKLSRAVPRAAPVRLVNADFCDPSVDISNAGIVFAYSTRYATASDGITLTELGEKLKELPKGARVITTDRRLRAPDFQLIKQINDPNGDLQLTTGFVWRKAT</sequence>
<evidence type="ECO:0000256" key="3">
    <source>
        <dbReference type="ARBA" id="ARBA00022853"/>
    </source>
</evidence>
<organism evidence="8 9">
    <name type="scientific">Tribonema minus</name>
    <dbReference type="NCBI Taxonomy" id="303371"/>
    <lineage>
        <taxon>Eukaryota</taxon>
        <taxon>Sar</taxon>
        <taxon>Stramenopiles</taxon>
        <taxon>Ochrophyta</taxon>
        <taxon>PX clade</taxon>
        <taxon>Xanthophyceae</taxon>
        <taxon>Tribonematales</taxon>
        <taxon>Tribonemataceae</taxon>
        <taxon>Tribonema</taxon>
    </lineage>
</organism>
<dbReference type="PANTHER" id="PTHR21451">
    <property type="entry name" value="HISTONE H3 METHYLTRANSFERASE"/>
    <property type="match status" value="1"/>
</dbReference>
<evidence type="ECO:0000313" key="8">
    <source>
        <dbReference type="EMBL" id="KAG5175950.1"/>
    </source>
</evidence>
<dbReference type="Gene3D" id="3.40.50.150">
    <property type="entry name" value="Vaccinia Virus protein VP39"/>
    <property type="match status" value="1"/>
</dbReference>
<dbReference type="GO" id="GO:0140956">
    <property type="term" value="F:histone H3K79 trimethyltransferase activity"/>
    <property type="evidence" value="ECO:0007669"/>
    <property type="project" value="UniProtKB-EC"/>
</dbReference>
<dbReference type="EMBL" id="JAFCMP010000543">
    <property type="protein sequence ID" value="KAG5175950.1"/>
    <property type="molecule type" value="Genomic_DNA"/>
</dbReference>
<evidence type="ECO:0000256" key="5">
    <source>
        <dbReference type="ARBA" id="ARBA00047770"/>
    </source>
</evidence>
<feature type="domain" description="DOT1" evidence="7">
    <location>
        <begin position="128"/>
        <end position="271"/>
    </location>
</feature>
<evidence type="ECO:0000259" key="7">
    <source>
        <dbReference type="Pfam" id="PF08123"/>
    </source>
</evidence>
<dbReference type="Pfam" id="PF08123">
    <property type="entry name" value="DOT1"/>
    <property type="match status" value="1"/>
</dbReference>
<evidence type="ECO:0000256" key="6">
    <source>
        <dbReference type="SAM" id="Phobius"/>
    </source>
</evidence>
<dbReference type="EC" id="2.1.1.360" evidence="1"/>
<gene>
    <name evidence="8" type="ORF">JKP88DRAFT_283188</name>
</gene>
<protein>
    <recommendedName>
        <fullName evidence="2">Histone-lysine N-methyltransferase, H3 lysine-79 specific</fullName>
        <ecNumber evidence="1">2.1.1.360</ecNumber>
    </recommendedName>
    <alternativeName>
        <fullName evidence="4">Histone H3-K79 methyltransferase</fullName>
    </alternativeName>
</protein>
<keyword evidence="6" id="KW-0812">Transmembrane</keyword>
<evidence type="ECO:0000313" key="9">
    <source>
        <dbReference type="Proteomes" id="UP000664859"/>
    </source>
</evidence>
<comment type="caution">
    <text evidence="8">The sequence shown here is derived from an EMBL/GenBank/DDBJ whole genome shotgun (WGS) entry which is preliminary data.</text>
</comment>
<dbReference type="SUPFAM" id="SSF53335">
    <property type="entry name" value="S-adenosyl-L-methionine-dependent methyltransferases"/>
    <property type="match status" value="1"/>
</dbReference>
<proteinExistence type="predicted"/>
<evidence type="ECO:0000256" key="1">
    <source>
        <dbReference type="ARBA" id="ARBA00012190"/>
    </source>
</evidence>
<dbReference type="OrthoDB" id="443402at2759"/>